<proteinExistence type="predicted"/>
<accession>A0AAQ3MSA3</accession>
<feature type="compositionally biased region" description="Basic and acidic residues" evidence="1">
    <location>
        <begin position="306"/>
        <end position="316"/>
    </location>
</feature>
<feature type="region of interest" description="Disordered" evidence="1">
    <location>
        <begin position="237"/>
        <end position="257"/>
    </location>
</feature>
<reference evidence="3 4" key="1">
    <citation type="journal article" date="2023" name="Life. Sci Alliance">
        <title>Evolutionary insights into 3D genome organization and epigenetic landscape of Vigna mungo.</title>
        <authorList>
            <person name="Junaid A."/>
            <person name="Singh B."/>
            <person name="Bhatia S."/>
        </authorList>
    </citation>
    <scope>NUCLEOTIDE SEQUENCE [LARGE SCALE GENOMIC DNA]</scope>
    <source>
        <strain evidence="3">Urdbean</strain>
    </source>
</reference>
<dbReference type="AlphaFoldDB" id="A0AAQ3MSA3"/>
<dbReference type="Pfam" id="PF14383">
    <property type="entry name" value="VARLMGL"/>
    <property type="match status" value="1"/>
</dbReference>
<organism evidence="3 4">
    <name type="scientific">Vigna mungo</name>
    <name type="common">Black gram</name>
    <name type="synonym">Phaseolus mungo</name>
    <dbReference type="NCBI Taxonomy" id="3915"/>
    <lineage>
        <taxon>Eukaryota</taxon>
        <taxon>Viridiplantae</taxon>
        <taxon>Streptophyta</taxon>
        <taxon>Embryophyta</taxon>
        <taxon>Tracheophyta</taxon>
        <taxon>Spermatophyta</taxon>
        <taxon>Magnoliopsida</taxon>
        <taxon>eudicotyledons</taxon>
        <taxon>Gunneridae</taxon>
        <taxon>Pentapetalae</taxon>
        <taxon>rosids</taxon>
        <taxon>fabids</taxon>
        <taxon>Fabales</taxon>
        <taxon>Fabaceae</taxon>
        <taxon>Papilionoideae</taxon>
        <taxon>50 kb inversion clade</taxon>
        <taxon>NPAAA clade</taxon>
        <taxon>indigoferoid/millettioid clade</taxon>
        <taxon>Phaseoleae</taxon>
        <taxon>Vigna</taxon>
    </lineage>
</organism>
<gene>
    <name evidence="3" type="ORF">V8G54_027835</name>
</gene>
<name>A0AAQ3MSA3_VIGMU</name>
<dbReference type="Proteomes" id="UP001374535">
    <property type="component" value="Chromosome 9"/>
</dbReference>
<feature type="compositionally biased region" description="Pro residues" evidence="1">
    <location>
        <begin position="320"/>
        <end position="329"/>
    </location>
</feature>
<evidence type="ECO:0000256" key="1">
    <source>
        <dbReference type="SAM" id="MobiDB-lite"/>
    </source>
</evidence>
<dbReference type="EMBL" id="CP144692">
    <property type="protein sequence ID" value="WVY95684.1"/>
    <property type="molecule type" value="Genomic_DNA"/>
</dbReference>
<evidence type="ECO:0000259" key="2">
    <source>
        <dbReference type="Pfam" id="PF14383"/>
    </source>
</evidence>
<feature type="region of interest" description="Disordered" evidence="1">
    <location>
        <begin position="302"/>
        <end position="337"/>
    </location>
</feature>
<keyword evidence="4" id="KW-1185">Reference proteome</keyword>
<feature type="region of interest" description="Disordered" evidence="1">
    <location>
        <begin position="61"/>
        <end position="84"/>
    </location>
</feature>
<dbReference type="InterPro" id="IPR032795">
    <property type="entry name" value="DUF3741-assoc"/>
</dbReference>
<sequence>MLHLISSDFKILIDFLVQIAIKKLGWLDVGNNTCPATIQIWSNSLRHSTILSPDQRLTPNLSPDSCSGGGVAAISPKSESKRRSPGVIARLMGLDELPFQQPINKQHKGLSENHKKTPQLQKIALAFRRKGEIEEAVEILRQAKTLEANSSQAGSAIHLDSSKNFSSGGQRDGPLSRRMTFERSSVTGNDMFTLEEDVLKGMNGEARTSTQKEGASIYRRRQTLTQTLSSFAFAPSHSLCPNSKIPNPNPKTESSDETRHAILHGFRISFSMEGSAEDLGAPESWEVADLDESMNRLNLMLSSSKDSNHPDQRLSDDDVPPPPPPPPLPSSSGDMVSDDVVNQVDQFLREAIQNPRERLSKKQFRHSFCIFKCSHHMKGFGFLK</sequence>
<evidence type="ECO:0000313" key="4">
    <source>
        <dbReference type="Proteomes" id="UP001374535"/>
    </source>
</evidence>
<feature type="domain" description="DUF3741" evidence="2">
    <location>
        <begin position="78"/>
        <end position="99"/>
    </location>
</feature>
<feature type="compositionally biased region" description="Polar residues" evidence="1">
    <location>
        <begin position="239"/>
        <end position="252"/>
    </location>
</feature>
<evidence type="ECO:0000313" key="3">
    <source>
        <dbReference type="EMBL" id="WVY95684.1"/>
    </source>
</evidence>
<protein>
    <recommendedName>
        <fullName evidence="2">DUF3741 domain-containing protein</fullName>
    </recommendedName>
</protein>